<dbReference type="SUPFAM" id="SSF53474">
    <property type="entry name" value="alpha/beta-Hydrolases"/>
    <property type="match status" value="1"/>
</dbReference>
<comment type="subcellular location">
    <subcellularLocation>
        <location evidence="2">Endoplasmic reticulum</location>
    </subcellularLocation>
    <subcellularLocation>
        <location evidence="3">Membrane</location>
    </subcellularLocation>
    <subcellularLocation>
        <location evidence="1">Mitochondrion</location>
    </subcellularLocation>
</comment>
<keyword evidence="5" id="KW-0496">Mitochondrion</keyword>
<dbReference type="PANTHER" id="PTHR48182:SF2">
    <property type="entry name" value="PROTEIN SERAC1"/>
    <property type="match status" value="1"/>
</dbReference>
<dbReference type="Gene3D" id="3.40.50.1820">
    <property type="entry name" value="alpha/beta hydrolase"/>
    <property type="match status" value="1"/>
</dbReference>
<gene>
    <name evidence="9" type="ORF">BCR38DRAFT_480384</name>
</gene>
<dbReference type="GO" id="GO:0016020">
    <property type="term" value="C:membrane"/>
    <property type="evidence" value="ECO:0007669"/>
    <property type="project" value="UniProtKB-SubCell"/>
</dbReference>
<organism evidence="9 10">
    <name type="scientific">Pseudomassariella vexata</name>
    <dbReference type="NCBI Taxonomy" id="1141098"/>
    <lineage>
        <taxon>Eukaryota</taxon>
        <taxon>Fungi</taxon>
        <taxon>Dikarya</taxon>
        <taxon>Ascomycota</taxon>
        <taxon>Pezizomycotina</taxon>
        <taxon>Sordariomycetes</taxon>
        <taxon>Xylariomycetidae</taxon>
        <taxon>Amphisphaeriales</taxon>
        <taxon>Pseudomassariaceae</taxon>
        <taxon>Pseudomassariella</taxon>
    </lineage>
</organism>
<dbReference type="GO" id="GO:0005739">
    <property type="term" value="C:mitochondrion"/>
    <property type="evidence" value="ECO:0007669"/>
    <property type="project" value="UniProtKB-SubCell"/>
</dbReference>
<dbReference type="Gene3D" id="2.130.10.10">
    <property type="entry name" value="YVTN repeat-like/Quinoprotein amine dehydrogenase"/>
    <property type="match status" value="2"/>
</dbReference>
<feature type="region of interest" description="Disordered" evidence="7">
    <location>
        <begin position="24"/>
        <end position="55"/>
    </location>
</feature>
<sequence>MEPPDGLARTNSSSTKSYFSRILTRRLGGNEHRKDSSKGPLGLTTLYQPETDRPETDRPVVADLVFVHGLNGGSHSTWSKDSLPSHFWPREWLPKDDAFQDVRIHTFGYPSALSRESILNVHDFARSLLAAVKDSPVMNHEEKPRLVFIAHSMGGLVVKRAYIFGHQAAEFLPVVERVCSLLFLATPHQGSALAQTLSRLVALVPGARPFVNDLLPQSGMLQSINEEFPRICSNLAEGHRRLALVCLRYLMKNEGNASKPRRFGSDSDVKSTHSSPQPRPFVGYASTFLFRHLNLVLSKEDDIFVELAKFLGGTSVLRWIEFNAINGDLHTVYQAGKTINALLSRRARHSPPIGFGQQQHLALLEKWGDDLIHLVTKFSGCLRSSPQSIHHLIPPFCPKDSAIRQQFSNPYRGINVQGLSARGWDDCLTTITYARGTRPNAVAAGTGFFAVSMMTGTIMVYDDSIFQEIHDLKHKEPIWRLAFAASATRQNQLFAWDMESEQLLHDEPVNWTADLEESFQFRTPTMAALGSETHLMAVIYSGEDMVLWDYLEEGIHDVYEQDIRSKIYGSLKMPGSSSTVRAVTFSNAIDTNRLAATYTHGDLVVYDTQDGRPVATAPTVNTMLLAPSCDGRTLAGVDSRGNLTLFEFETLRSLYRVHFDTAIIPKGLAFTADSRRFIEIRGDQCRVWEPTILLRQDDLDEENSDTISISTGPLEVSHLIREIVKITAVASCRASSAVFCAKDDGSVHVYETAGEMESQQLFVQTPGCSIALLCLDENTMFLACGDLSGRVTARKILQRNAPRRTSTWEIGEPLVNVRADVQGLLRQILVSGRHGRLLVSTEVFHAQIDRSRGDQWLTITSKTEYLIQATTEGFNVYKWETLEQLRSVQAPFAGTIDRVISLQHPRIFATICKEASPNDTPNTMIIQLWDCNQLGDSTMPMAPEKEINGLSSGVEIIIGAFGARMVVYTTDRWIASVD</sequence>
<evidence type="ECO:0000313" key="9">
    <source>
        <dbReference type="EMBL" id="ORY71909.1"/>
    </source>
</evidence>
<dbReference type="InterPro" id="IPR029058">
    <property type="entry name" value="AB_hydrolase_fold"/>
</dbReference>
<reference evidence="9 10" key="1">
    <citation type="submission" date="2016-07" db="EMBL/GenBank/DDBJ databases">
        <title>Pervasive Adenine N6-methylation of Active Genes in Fungi.</title>
        <authorList>
            <consortium name="DOE Joint Genome Institute"/>
            <person name="Mondo S.J."/>
            <person name="Dannebaum R.O."/>
            <person name="Kuo R.C."/>
            <person name="Labutti K."/>
            <person name="Haridas S."/>
            <person name="Kuo A."/>
            <person name="Salamov A."/>
            <person name="Ahrendt S.R."/>
            <person name="Lipzen A."/>
            <person name="Sullivan W."/>
            <person name="Andreopoulos W.B."/>
            <person name="Clum A."/>
            <person name="Lindquist E."/>
            <person name="Daum C."/>
            <person name="Ramamoorthy G.K."/>
            <person name="Gryganskyi A."/>
            <person name="Culley D."/>
            <person name="Magnuson J.K."/>
            <person name="James T.Y."/>
            <person name="O'Malley M.A."/>
            <person name="Stajich J.E."/>
            <person name="Spatafora J.W."/>
            <person name="Visel A."/>
            <person name="Grigoriev I.V."/>
        </authorList>
    </citation>
    <scope>NUCLEOTIDE SEQUENCE [LARGE SCALE GENOMIC DNA]</scope>
    <source>
        <strain evidence="9 10">CBS 129021</strain>
    </source>
</reference>
<dbReference type="Pfam" id="PF12697">
    <property type="entry name" value="Abhydrolase_6"/>
    <property type="match status" value="1"/>
</dbReference>
<dbReference type="Proteomes" id="UP000193689">
    <property type="component" value="Unassembled WGS sequence"/>
</dbReference>
<dbReference type="EMBL" id="MCFJ01000001">
    <property type="protein sequence ID" value="ORY71909.1"/>
    <property type="molecule type" value="Genomic_DNA"/>
</dbReference>
<dbReference type="OrthoDB" id="194358at2759"/>
<evidence type="ECO:0000313" key="10">
    <source>
        <dbReference type="Proteomes" id="UP000193689"/>
    </source>
</evidence>
<comment type="caution">
    <text evidence="9">The sequence shown here is derived from an EMBL/GenBank/DDBJ whole genome shotgun (WGS) entry which is preliminary data.</text>
</comment>
<evidence type="ECO:0000256" key="4">
    <source>
        <dbReference type="ARBA" id="ARBA00022824"/>
    </source>
</evidence>
<keyword evidence="10" id="KW-1185">Reference proteome</keyword>
<dbReference type="GeneID" id="63779481"/>
<protein>
    <recommendedName>
        <fullName evidence="8">AB hydrolase-1 domain-containing protein</fullName>
    </recommendedName>
</protein>
<feature type="region of interest" description="Disordered" evidence="7">
    <location>
        <begin position="258"/>
        <end position="278"/>
    </location>
</feature>
<dbReference type="InterPro" id="IPR000073">
    <property type="entry name" value="AB_hydrolase_1"/>
</dbReference>
<dbReference type="InterPro" id="IPR036322">
    <property type="entry name" value="WD40_repeat_dom_sf"/>
</dbReference>
<dbReference type="AlphaFoldDB" id="A0A1Y2EK40"/>
<keyword evidence="4" id="KW-0256">Endoplasmic reticulum</keyword>
<proteinExistence type="predicted"/>
<evidence type="ECO:0000256" key="2">
    <source>
        <dbReference type="ARBA" id="ARBA00004240"/>
    </source>
</evidence>
<dbReference type="InterPro" id="IPR052374">
    <property type="entry name" value="SERAC1"/>
</dbReference>
<dbReference type="PANTHER" id="PTHR48182">
    <property type="entry name" value="PROTEIN SERAC1"/>
    <property type="match status" value="1"/>
</dbReference>
<dbReference type="InterPro" id="IPR015943">
    <property type="entry name" value="WD40/YVTN_repeat-like_dom_sf"/>
</dbReference>
<accession>A0A1Y2EK40</accession>
<evidence type="ECO:0000256" key="3">
    <source>
        <dbReference type="ARBA" id="ARBA00004370"/>
    </source>
</evidence>
<evidence type="ECO:0000256" key="1">
    <source>
        <dbReference type="ARBA" id="ARBA00004173"/>
    </source>
</evidence>
<name>A0A1Y2EK40_9PEZI</name>
<evidence type="ECO:0000256" key="7">
    <source>
        <dbReference type="SAM" id="MobiDB-lite"/>
    </source>
</evidence>
<dbReference type="SUPFAM" id="SSF50978">
    <property type="entry name" value="WD40 repeat-like"/>
    <property type="match status" value="1"/>
</dbReference>
<dbReference type="InParanoid" id="A0A1Y2EK40"/>
<feature type="domain" description="AB hydrolase-1" evidence="8">
    <location>
        <begin position="64"/>
        <end position="209"/>
    </location>
</feature>
<evidence type="ECO:0000259" key="8">
    <source>
        <dbReference type="Pfam" id="PF12697"/>
    </source>
</evidence>
<evidence type="ECO:0000256" key="6">
    <source>
        <dbReference type="ARBA" id="ARBA00023136"/>
    </source>
</evidence>
<keyword evidence="6" id="KW-0472">Membrane</keyword>
<evidence type="ECO:0000256" key="5">
    <source>
        <dbReference type="ARBA" id="ARBA00023128"/>
    </source>
</evidence>
<dbReference type="GO" id="GO:0005783">
    <property type="term" value="C:endoplasmic reticulum"/>
    <property type="evidence" value="ECO:0007669"/>
    <property type="project" value="UniProtKB-SubCell"/>
</dbReference>
<dbReference type="RefSeq" id="XP_040721501.1">
    <property type="nucleotide sequence ID" value="XM_040863269.1"/>
</dbReference>
<feature type="compositionally biased region" description="Basic and acidic residues" evidence="7">
    <location>
        <begin position="28"/>
        <end position="37"/>
    </location>
</feature>